<dbReference type="PROSITE" id="PS00061">
    <property type="entry name" value="ADH_SHORT"/>
    <property type="match status" value="1"/>
</dbReference>
<evidence type="ECO:0000313" key="7">
    <source>
        <dbReference type="EMBL" id="KAG5537324.1"/>
    </source>
</evidence>
<dbReference type="PANTHER" id="PTHR43490">
    <property type="entry name" value="(+)-NEOMENTHOL DEHYDROGENASE"/>
    <property type="match status" value="1"/>
</dbReference>
<evidence type="ECO:0000256" key="2">
    <source>
        <dbReference type="ARBA" id="ARBA00022857"/>
    </source>
</evidence>
<dbReference type="SUPFAM" id="SSF109910">
    <property type="entry name" value="YgfY-like"/>
    <property type="match status" value="1"/>
</dbReference>
<dbReference type="Pfam" id="PF03937">
    <property type="entry name" value="Sdh5"/>
    <property type="match status" value="1"/>
</dbReference>
<dbReference type="Pfam" id="PF00106">
    <property type="entry name" value="adh_short"/>
    <property type="match status" value="1"/>
</dbReference>
<dbReference type="PANTHER" id="PTHR43490:SF99">
    <property type="entry name" value="SHORT-CHAIN DEHYDROGENASE_REDUCTASE"/>
    <property type="match status" value="1"/>
</dbReference>
<dbReference type="PRINTS" id="PR00080">
    <property type="entry name" value="SDRFAMILY"/>
</dbReference>
<keyword evidence="8" id="KW-1185">Reference proteome</keyword>
<dbReference type="EMBL" id="JACTNZ010000008">
    <property type="protein sequence ID" value="KAG5537324.1"/>
    <property type="molecule type" value="Genomic_DNA"/>
</dbReference>
<keyword evidence="2" id="KW-0521">NADP</keyword>
<evidence type="ECO:0000256" key="5">
    <source>
        <dbReference type="ARBA" id="ARBA00023186"/>
    </source>
</evidence>
<dbReference type="SUPFAM" id="SSF51735">
    <property type="entry name" value="NAD(P)-binding Rossmann-fold domains"/>
    <property type="match status" value="1"/>
</dbReference>
<evidence type="ECO:0000313" key="8">
    <source>
        <dbReference type="Proteomes" id="UP000823749"/>
    </source>
</evidence>
<keyword evidence="5" id="KW-0143">Chaperone</keyword>
<dbReference type="Gene3D" id="3.40.50.720">
    <property type="entry name" value="NAD(P)-binding Rossmann-like Domain"/>
    <property type="match status" value="1"/>
</dbReference>
<gene>
    <name evidence="7" type="ORF">RHGRI_024690</name>
</gene>
<dbReference type="CDD" id="cd05324">
    <property type="entry name" value="carb_red_PTCR-like_SDR_c"/>
    <property type="match status" value="1"/>
</dbReference>
<keyword evidence="4" id="KW-0496">Mitochondrion</keyword>
<dbReference type="FunFam" id="1.10.150.250:FF:000004">
    <property type="entry name" value="Succinate dehydrogenase assembly factor 2, mitochondrial"/>
    <property type="match status" value="1"/>
</dbReference>
<comment type="caution">
    <text evidence="7">The sequence shown here is derived from an EMBL/GenBank/DDBJ whole genome shotgun (WGS) entry which is preliminary data.</text>
</comment>
<feature type="region of interest" description="Disordered" evidence="6">
    <location>
        <begin position="1"/>
        <end position="50"/>
    </location>
</feature>
<dbReference type="AlphaFoldDB" id="A0AAV6JCG1"/>
<organism evidence="7 8">
    <name type="scientific">Rhododendron griersonianum</name>
    <dbReference type="NCBI Taxonomy" id="479676"/>
    <lineage>
        <taxon>Eukaryota</taxon>
        <taxon>Viridiplantae</taxon>
        <taxon>Streptophyta</taxon>
        <taxon>Embryophyta</taxon>
        <taxon>Tracheophyta</taxon>
        <taxon>Spermatophyta</taxon>
        <taxon>Magnoliopsida</taxon>
        <taxon>eudicotyledons</taxon>
        <taxon>Gunneridae</taxon>
        <taxon>Pentapetalae</taxon>
        <taxon>asterids</taxon>
        <taxon>Ericales</taxon>
        <taxon>Ericaceae</taxon>
        <taxon>Ericoideae</taxon>
        <taxon>Rhodoreae</taxon>
        <taxon>Rhododendron</taxon>
    </lineage>
</organism>
<evidence type="ECO:0000256" key="6">
    <source>
        <dbReference type="SAM" id="MobiDB-lite"/>
    </source>
</evidence>
<feature type="compositionally biased region" description="Basic and acidic residues" evidence="6">
    <location>
        <begin position="509"/>
        <end position="522"/>
    </location>
</feature>
<dbReference type="Proteomes" id="UP000823749">
    <property type="component" value="Chromosome 8"/>
</dbReference>
<proteinExistence type="inferred from homology"/>
<dbReference type="InterPro" id="IPR036291">
    <property type="entry name" value="NAD(P)-bd_dom_sf"/>
</dbReference>
<dbReference type="InterPro" id="IPR045313">
    <property type="entry name" value="CBR1-like"/>
</dbReference>
<feature type="region of interest" description="Disordered" evidence="6">
    <location>
        <begin position="497"/>
        <end position="529"/>
    </location>
</feature>
<dbReference type="GO" id="GO:0016020">
    <property type="term" value="C:membrane"/>
    <property type="evidence" value="ECO:0007669"/>
    <property type="project" value="TreeGrafter"/>
</dbReference>
<protein>
    <submittedName>
        <fullName evidence="7">Uncharacterized protein</fullName>
    </submittedName>
</protein>
<dbReference type="FunFam" id="3.40.50.720:FF:000315">
    <property type="entry name" value="(+)-neomenthol dehydrogenase"/>
    <property type="match status" value="1"/>
</dbReference>
<comment type="similarity">
    <text evidence="1">Belongs to the short-chain dehydrogenases/reductases (SDR) family.</text>
</comment>
<dbReference type="PRINTS" id="PR00081">
    <property type="entry name" value="GDHRDH"/>
</dbReference>
<dbReference type="GO" id="GO:0016616">
    <property type="term" value="F:oxidoreductase activity, acting on the CH-OH group of donors, NAD or NADP as acceptor"/>
    <property type="evidence" value="ECO:0007669"/>
    <property type="project" value="InterPro"/>
</dbReference>
<sequence length="529" mass="59729">MSHMTMESKREKEIEEDRDIKNEVKGEERESQRQRDKKEEKRERAKERREKRRQEKLRAYCIGWTTNEGWWSADTIAVVTGANRGIGFEIAHQLAVHGLTVILTSRDAAVGEEAAKVLQEGGLNVLFHQLDIVGLSSIKVFTEWLRQNYGGADILVNNAGVNFNLGADNCLEFAEDVIHTNYFGTKNVIQAMIPLMRPSTLGARIVNVSSRLGRLNGRRNRIGDLTLRCQLEDVDSLSEELIDGTLTTFLAQVKDGSWTSGGWPQTYTDYSMSKLAVNAYTRLMAKMLSDQPEGRKICINCYCPGWVKTAMTGWAGHTSPEEGADTGVWLALLPDLLVTGKFFAERREDTLPGVRRAKMGLLLSPNLQLFVLYDTAQCGRFSGRVAFRPLVGSFSRAYSYNQPLDIDLSNEESRRRLFNRSKQRGYLELDLVLGRWVEDNINSMDENGIKSLFDVLDLENPDLWKWLSGQEQPPEIITSNPVFSAVRDKVMNNLDSHAAPETRATPGKEWVRGWDDFKKGKDSPITGNQ</sequence>
<dbReference type="InterPro" id="IPR002347">
    <property type="entry name" value="SDR_fam"/>
</dbReference>
<name>A0AAV6JCG1_9ERIC</name>
<keyword evidence="3" id="KW-0560">Oxidoreductase</keyword>
<dbReference type="InterPro" id="IPR005631">
    <property type="entry name" value="SDH"/>
</dbReference>
<dbReference type="InterPro" id="IPR036714">
    <property type="entry name" value="SDH_sf"/>
</dbReference>
<evidence type="ECO:0000256" key="4">
    <source>
        <dbReference type="ARBA" id="ARBA00023128"/>
    </source>
</evidence>
<evidence type="ECO:0000256" key="3">
    <source>
        <dbReference type="ARBA" id="ARBA00023002"/>
    </source>
</evidence>
<dbReference type="InterPro" id="IPR020904">
    <property type="entry name" value="Sc_DH/Rdtase_CS"/>
</dbReference>
<reference evidence="7" key="1">
    <citation type="submission" date="2020-08" db="EMBL/GenBank/DDBJ databases">
        <title>Plant Genome Project.</title>
        <authorList>
            <person name="Zhang R.-G."/>
        </authorList>
    </citation>
    <scope>NUCLEOTIDE SEQUENCE</scope>
    <source>
        <strain evidence="7">WSP0</strain>
        <tissue evidence="7">Leaf</tissue>
    </source>
</reference>
<accession>A0AAV6JCG1</accession>
<evidence type="ECO:0000256" key="1">
    <source>
        <dbReference type="ARBA" id="ARBA00006484"/>
    </source>
</evidence>
<dbReference type="Gene3D" id="1.10.150.250">
    <property type="entry name" value="Flavinator of succinate dehydrogenase"/>
    <property type="match status" value="1"/>
</dbReference>